<sequence>MKCQEQCQRWIAGKGAVVAISVAFAVDASLRFHSSSISKRLKTLPSSPAFSGRGMEQGARYINKPETK</sequence>
<evidence type="ECO:0000313" key="2">
    <source>
        <dbReference type="EMBL" id="PSR72643.1"/>
    </source>
</evidence>
<reference evidence="2 3" key="1">
    <citation type="submission" date="2018-02" db="EMBL/GenBank/DDBJ databases">
        <title>Genome sequence of the basidiomycete white-rot fungus Phlebia centrifuga.</title>
        <authorList>
            <person name="Granchi Z."/>
            <person name="Peng M."/>
            <person name="de Vries R.P."/>
            <person name="Hilden K."/>
            <person name="Makela M.R."/>
            <person name="Grigoriev I."/>
            <person name="Riley R."/>
        </authorList>
    </citation>
    <scope>NUCLEOTIDE SEQUENCE [LARGE SCALE GENOMIC DNA]</scope>
    <source>
        <strain evidence="2 3">FBCC195</strain>
    </source>
</reference>
<comment type="caution">
    <text evidence="2">The sequence shown here is derived from an EMBL/GenBank/DDBJ whole genome shotgun (WGS) entry which is preliminary data.</text>
</comment>
<evidence type="ECO:0000313" key="3">
    <source>
        <dbReference type="Proteomes" id="UP000186601"/>
    </source>
</evidence>
<evidence type="ECO:0000256" key="1">
    <source>
        <dbReference type="SAM" id="MobiDB-lite"/>
    </source>
</evidence>
<organism evidence="2 3">
    <name type="scientific">Hermanssonia centrifuga</name>
    <dbReference type="NCBI Taxonomy" id="98765"/>
    <lineage>
        <taxon>Eukaryota</taxon>
        <taxon>Fungi</taxon>
        <taxon>Dikarya</taxon>
        <taxon>Basidiomycota</taxon>
        <taxon>Agaricomycotina</taxon>
        <taxon>Agaricomycetes</taxon>
        <taxon>Polyporales</taxon>
        <taxon>Meruliaceae</taxon>
        <taxon>Hermanssonia</taxon>
    </lineage>
</organism>
<protein>
    <submittedName>
        <fullName evidence="2">Uncharacterized protein</fullName>
    </submittedName>
</protein>
<gene>
    <name evidence="2" type="ORF">PHLCEN_2v11490</name>
</gene>
<keyword evidence="3" id="KW-1185">Reference proteome</keyword>
<dbReference type="AlphaFoldDB" id="A0A2R6NJW3"/>
<proteinExistence type="predicted"/>
<feature type="region of interest" description="Disordered" evidence="1">
    <location>
        <begin position="48"/>
        <end position="68"/>
    </location>
</feature>
<accession>A0A2R6NJW3</accession>
<dbReference type="Proteomes" id="UP000186601">
    <property type="component" value="Unassembled WGS sequence"/>
</dbReference>
<name>A0A2R6NJW3_9APHY</name>
<dbReference type="EMBL" id="MLYV02001148">
    <property type="protein sequence ID" value="PSR72643.1"/>
    <property type="molecule type" value="Genomic_DNA"/>
</dbReference>